<evidence type="ECO:0000259" key="7">
    <source>
        <dbReference type="SMART" id="SM00014"/>
    </source>
</evidence>
<gene>
    <name evidence="8" type="ORF">CEUTPL_LOCUS13424</name>
</gene>
<evidence type="ECO:0000313" key="8">
    <source>
        <dbReference type="EMBL" id="CAG9773023.1"/>
    </source>
</evidence>
<name>A0A9N9MXR3_9CUCU</name>
<evidence type="ECO:0000256" key="6">
    <source>
        <dbReference type="SAM" id="Phobius"/>
    </source>
</evidence>
<evidence type="ECO:0000256" key="2">
    <source>
        <dbReference type="ARBA" id="ARBA00008816"/>
    </source>
</evidence>
<evidence type="ECO:0000313" key="9">
    <source>
        <dbReference type="Proteomes" id="UP001152799"/>
    </source>
</evidence>
<feature type="transmembrane region" description="Helical" evidence="6">
    <location>
        <begin position="175"/>
        <end position="194"/>
    </location>
</feature>
<feature type="transmembrane region" description="Helical" evidence="6">
    <location>
        <begin position="85"/>
        <end position="105"/>
    </location>
</feature>
<evidence type="ECO:0000256" key="5">
    <source>
        <dbReference type="ARBA" id="ARBA00023136"/>
    </source>
</evidence>
<keyword evidence="5 6" id="KW-0472">Membrane</keyword>
<evidence type="ECO:0000256" key="4">
    <source>
        <dbReference type="ARBA" id="ARBA00022989"/>
    </source>
</evidence>
<dbReference type="Pfam" id="PF01569">
    <property type="entry name" value="PAP2"/>
    <property type="match status" value="1"/>
</dbReference>
<organism evidence="8 9">
    <name type="scientific">Ceutorhynchus assimilis</name>
    <name type="common">cabbage seed weevil</name>
    <dbReference type="NCBI Taxonomy" id="467358"/>
    <lineage>
        <taxon>Eukaryota</taxon>
        <taxon>Metazoa</taxon>
        <taxon>Ecdysozoa</taxon>
        <taxon>Arthropoda</taxon>
        <taxon>Hexapoda</taxon>
        <taxon>Insecta</taxon>
        <taxon>Pterygota</taxon>
        <taxon>Neoptera</taxon>
        <taxon>Endopterygota</taxon>
        <taxon>Coleoptera</taxon>
        <taxon>Polyphaga</taxon>
        <taxon>Cucujiformia</taxon>
        <taxon>Curculionidae</taxon>
        <taxon>Ceutorhynchinae</taxon>
        <taxon>Ceutorhynchus</taxon>
    </lineage>
</organism>
<keyword evidence="9" id="KW-1185">Reference proteome</keyword>
<dbReference type="Gene3D" id="1.20.144.10">
    <property type="entry name" value="Phosphatidic acid phosphatase type 2/haloperoxidase"/>
    <property type="match status" value="1"/>
</dbReference>
<dbReference type="CDD" id="cd03390">
    <property type="entry name" value="PAP2_containing_1_like"/>
    <property type="match status" value="1"/>
</dbReference>
<keyword evidence="3 6" id="KW-0812">Transmembrane</keyword>
<dbReference type="InterPro" id="IPR043216">
    <property type="entry name" value="PAP-like"/>
</dbReference>
<dbReference type="Proteomes" id="UP001152799">
    <property type="component" value="Chromosome 8"/>
</dbReference>
<dbReference type="PANTHER" id="PTHR10165">
    <property type="entry name" value="LIPID PHOSPHATE PHOSPHATASE"/>
    <property type="match status" value="1"/>
</dbReference>
<evidence type="ECO:0000256" key="1">
    <source>
        <dbReference type="ARBA" id="ARBA00004141"/>
    </source>
</evidence>
<feature type="transmembrane region" description="Helical" evidence="6">
    <location>
        <begin position="206"/>
        <end position="227"/>
    </location>
</feature>
<dbReference type="PANTHER" id="PTHR10165:SF35">
    <property type="entry name" value="RE23632P"/>
    <property type="match status" value="1"/>
</dbReference>
<evidence type="ECO:0000256" key="3">
    <source>
        <dbReference type="ARBA" id="ARBA00022692"/>
    </source>
</evidence>
<feature type="transmembrane region" description="Helical" evidence="6">
    <location>
        <begin position="145"/>
        <end position="163"/>
    </location>
</feature>
<dbReference type="EMBL" id="OU892284">
    <property type="protein sequence ID" value="CAG9773023.1"/>
    <property type="molecule type" value="Genomic_DNA"/>
</dbReference>
<accession>A0A9N9MXR3</accession>
<dbReference type="InterPro" id="IPR000326">
    <property type="entry name" value="PAP2/HPO"/>
</dbReference>
<keyword evidence="4 6" id="KW-1133">Transmembrane helix</keyword>
<protein>
    <recommendedName>
        <fullName evidence="7">Phosphatidic acid phosphatase type 2/haloperoxidase domain-containing protein</fullName>
    </recommendedName>
</protein>
<feature type="transmembrane region" description="Helical" evidence="6">
    <location>
        <begin position="53"/>
        <end position="73"/>
    </location>
</feature>
<dbReference type="GO" id="GO:0008195">
    <property type="term" value="F:phosphatidate phosphatase activity"/>
    <property type="evidence" value="ECO:0007669"/>
    <property type="project" value="TreeGrafter"/>
</dbReference>
<dbReference type="SUPFAM" id="SSF48317">
    <property type="entry name" value="Acid phosphatase/Vanadium-dependent haloperoxidase"/>
    <property type="match status" value="1"/>
</dbReference>
<dbReference type="GO" id="GO:0046839">
    <property type="term" value="P:phospholipid dephosphorylation"/>
    <property type="evidence" value="ECO:0007669"/>
    <property type="project" value="TreeGrafter"/>
</dbReference>
<dbReference type="SMART" id="SM00014">
    <property type="entry name" value="acidPPc"/>
    <property type="match status" value="1"/>
</dbReference>
<dbReference type="GO" id="GO:0006644">
    <property type="term" value="P:phospholipid metabolic process"/>
    <property type="evidence" value="ECO:0007669"/>
    <property type="project" value="InterPro"/>
</dbReference>
<comment type="subcellular location">
    <subcellularLocation>
        <location evidence="1">Membrane</location>
        <topology evidence="1">Multi-pass membrane protein</topology>
    </subcellularLocation>
</comment>
<dbReference type="OrthoDB" id="10030083at2759"/>
<dbReference type="GO" id="GO:0016020">
    <property type="term" value="C:membrane"/>
    <property type="evidence" value="ECO:0007669"/>
    <property type="project" value="UniProtKB-SubCell"/>
</dbReference>
<comment type="similarity">
    <text evidence="2">Belongs to the PA-phosphatase related phosphoesterase family.</text>
</comment>
<proteinExistence type="inferred from homology"/>
<feature type="domain" description="Phosphatidic acid phosphatase type 2/haloperoxidase" evidence="7">
    <location>
        <begin position="82"/>
        <end position="221"/>
    </location>
</feature>
<reference evidence="8" key="1">
    <citation type="submission" date="2022-01" db="EMBL/GenBank/DDBJ databases">
        <authorList>
            <person name="King R."/>
        </authorList>
    </citation>
    <scope>NUCLEOTIDE SEQUENCE</scope>
</reference>
<dbReference type="InterPro" id="IPR036938">
    <property type="entry name" value="PAP2/HPO_sf"/>
</dbReference>
<dbReference type="AlphaFoldDB" id="A0A9N9MXR3"/>
<sequence>MDISTHVSELSLRALLSIVYFWLNQQQPFIRFIEEEELWMYRYPSVPSIIPKWSLYLLLILIPTLMFLIEFSINQRPTDIIKGIYALTLVYAMNGIFTITLKLLVGRPRPNFFMRCFPDGYGTDINQCTGDYIGYMDGRKSFPSAHSTFAFSGMTFMTLRMCRILNIKDPGRHKGWKCLMVSIPIIFAVLIGVSRTCDYHHHYSDVLFGSIMGMGISYCVYYAYYWADGLTNDEIRKSLANFF</sequence>